<reference evidence="3" key="1">
    <citation type="journal article" date="2005" name="Nature">
        <title>The map-based sequence of the rice genome.</title>
        <authorList>
            <consortium name="International rice genome sequencing project (IRGSP)"/>
            <person name="Matsumoto T."/>
            <person name="Wu J."/>
            <person name="Kanamori H."/>
            <person name="Katayose Y."/>
            <person name="Fujisawa M."/>
            <person name="Namiki N."/>
            <person name="Mizuno H."/>
            <person name="Yamamoto K."/>
            <person name="Antonio B.A."/>
            <person name="Baba T."/>
            <person name="Sakata K."/>
            <person name="Nagamura Y."/>
            <person name="Aoki H."/>
            <person name="Arikawa K."/>
            <person name="Arita K."/>
            <person name="Bito T."/>
            <person name="Chiden Y."/>
            <person name="Fujitsuka N."/>
            <person name="Fukunaka R."/>
            <person name="Hamada M."/>
            <person name="Harada C."/>
            <person name="Hayashi A."/>
            <person name="Hijishita S."/>
            <person name="Honda M."/>
            <person name="Hosokawa S."/>
            <person name="Ichikawa Y."/>
            <person name="Idonuma A."/>
            <person name="Iijima M."/>
            <person name="Ikeda M."/>
            <person name="Ikeno M."/>
            <person name="Ito K."/>
            <person name="Ito S."/>
            <person name="Ito T."/>
            <person name="Ito Y."/>
            <person name="Ito Y."/>
            <person name="Iwabuchi A."/>
            <person name="Kamiya K."/>
            <person name="Karasawa W."/>
            <person name="Kurita K."/>
            <person name="Katagiri S."/>
            <person name="Kikuta A."/>
            <person name="Kobayashi H."/>
            <person name="Kobayashi N."/>
            <person name="Machita K."/>
            <person name="Maehara T."/>
            <person name="Masukawa M."/>
            <person name="Mizubayashi T."/>
            <person name="Mukai Y."/>
            <person name="Nagasaki H."/>
            <person name="Nagata Y."/>
            <person name="Naito S."/>
            <person name="Nakashima M."/>
            <person name="Nakama Y."/>
            <person name="Nakamichi Y."/>
            <person name="Nakamura M."/>
            <person name="Meguro A."/>
            <person name="Negishi M."/>
            <person name="Ohta I."/>
            <person name="Ohta T."/>
            <person name="Okamoto M."/>
            <person name="Ono N."/>
            <person name="Saji S."/>
            <person name="Sakaguchi M."/>
            <person name="Sakai K."/>
            <person name="Shibata M."/>
            <person name="Shimokawa T."/>
            <person name="Song J."/>
            <person name="Takazaki Y."/>
            <person name="Terasawa K."/>
            <person name="Tsugane M."/>
            <person name="Tsuji K."/>
            <person name="Ueda S."/>
            <person name="Waki K."/>
            <person name="Yamagata H."/>
            <person name="Yamamoto M."/>
            <person name="Yamamoto S."/>
            <person name="Yamane H."/>
            <person name="Yoshiki S."/>
            <person name="Yoshihara R."/>
            <person name="Yukawa K."/>
            <person name="Zhong H."/>
            <person name="Yano M."/>
            <person name="Yuan Q."/>
            <person name="Ouyang S."/>
            <person name="Liu J."/>
            <person name="Jones K.M."/>
            <person name="Gansberger K."/>
            <person name="Moffat K."/>
            <person name="Hill J."/>
            <person name="Bera J."/>
            <person name="Fadrosh D."/>
            <person name="Jin S."/>
            <person name="Johri S."/>
            <person name="Kim M."/>
            <person name="Overton L."/>
            <person name="Reardon M."/>
            <person name="Tsitrin T."/>
            <person name="Vuong H."/>
            <person name="Weaver B."/>
            <person name="Ciecko A."/>
            <person name="Tallon L."/>
            <person name="Jackson J."/>
            <person name="Pai G."/>
            <person name="Aken S.V."/>
            <person name="Utterback T."/>
            <person name="Reidmuller S."/>
            <person name="Feldblyum T."/>
            <person name="Hsiao J."/>
            <person name="Zismann V."/>
            <person name="Iobst S."/>
            <person name="de Vazeille A.R."/>
            <person name="Buell C.R."/>
            <person name="Ying K."/>
            <person name="Li Y."/>
            <person name="Lu T."/>
            <person name="Huang Y."/>
            <person name="Zhao Q."/>
            <person name="Feng Q."/>
            <person name="Zhang L."/>
            <person name="Zhu J."/>
            <person name="Weng Q."/>
            <person name="Mu J."/>
            <person name="Lu Y."/>
            <person name="Fan D."/>
            <person name="Liu Y."/>
            <person name="Guan J."/>
            <person name="Zhang Y."/>
            <person name="Yu S."/>
            <person name="Liu X."/>
            <person name="Zhang Y."/>
            <person name="Hong G."/>
            <person name="Han B."/>
            <person name="Choisne N."/>
            <person name="Demange N."/>
            <person name="Orjeda G."/>
            <person name="Samain S."/>
            <person name="Cattolico L."/>
            <person name="Pelletier E."/>
            <person name="Couloux A."/>
            <person name="Segurens B."/>
            <person name="Wincker P."/>
            <person name="D'Hont A."/>
            <person name="Scarpelli C."/>
            <person name="Weissenbach J."/>
            <person name="Salanoubat M."/>
            <person name="Quetier F."/>
            <person name="Yu Y."/>
            <person name="Kim H.R."/>
            <person name="Rambo T."/>
            <person name="Currie J."/>
            <person name="Collura K."/>
            <person name="Luo M."/>
            <person name="Yang T."/>
            <person name="Ammiraju J.S.S."/>
            <person name="Engler F."/>
            <person name="Soderlund C."/>
            <person name="Wing R.A."/>
            <person name="Palmer L.E."/>
            <person name="de la Bastide M."/>
            <person name="Spiegel L."/>
            <person name="Nascimento L."/>
            <person name="Zutavern T."/>
            <person name="O'Shaughnessy A."/>
            <person name="Dike S."/>
            <person name="Dedhia N."/>
            <person name="Preston R."/>
            <person name="Balija V."/>
            <person name="McCombie W.R."/>
            <person name="Chow T."/>
            <person name="Chen H."/>
            <person name="Chung M."/>
            <person name="Chen C."/>
            <person name="Shaw J."/>
            <person name="Wu H."/>
            <person name="Hsiao K."/>
            <person name="Chao Y."/>
            <person name="Chu M."/>
            <person name="Cheng C."/>
            <person name="Hour A."/>
            <person name="Lee P."/>
            <person name="Lin S."/>
            <person name="Lin Y."/>
            <person name="Liou J."/>
            <person name="Liu S."/>
            <person name="Hsing Y."/>
            <person name="Raghuvanshi S."/>
            <person name="Mohanty A."/>
            <person name="Bharti A.K."/>
            <person name="Gaur A."/>
            <person name="Gupta V."/>
            <person name="Kumar D."/>
            <person name="Ravi V."/>
            <person name="Vij S."/>
            <person name="Kapur A."/>
            <person name="Khurana P."/>
            <person name="Khurana P."/>
            <person name="Khurana J.P."/>
            <person name="Tyagi A.K."/>
            <person name="Gaikwad K."/>
            <person name="Singh A."/>
            <person name="Dalal V."/>
            <person name="Srivastava S."/>
            <person name="Dixit A."/>
            <person name="Pal A.K."/>
            <person name="Ghazi I.A."/>
            <person name="Yadav M."/>
            <person name="Pandit A."/>
            <person name="Bhargava A."/>
            <person name="Sureshbabu K."/>
            <person name="Batra K."/>
            <person name="Sharma T.R."/>
            <person name="Mohapatra T."/>
            <person name="Singh N.K."/>
            <person name="Messing J."/>
            <person name="Nelson A.B."/>
            <person name="Fuks G."/>
            <person name="Kavchok S."/>
            <person name="Keizer G."/>
            <person name="Linton E."/>
            <person name="Llaca V."/>
            <person name="Song R."/>
            <person name="Tanyolac B."/>
            <person name="Young S."/>
            <person name="Ho-Il K."/>
            <person name="Hahn J.H."/>
            <person name="Sangsakoo G."/>
            <person name="Vanavichit A."/>
            <person name="de Mattos Luiz.A.T."/>
            <person name="Zimmer P.D."/>
            <person name="Malone G."/>
            <person name="Dellagostin O."/>
            <person name="de Oliveira A.C."/>
            <person name="Bevan M."/>
            <person name="Bancroft I."/>
            <person name="Minx P."/>
            <person name="Cordum H."/>
            <person name="Wilson R."/>
            <person name="Cheng Z."/>
            <person name="Jin W."/>
            <person name="Jiang J."/>
            <person name="Leong S.A."/>
            <person name="Iwama H."/>
            <person name="Gojobori T."/>
            <person name="Itoh T."/>
            <person name="Niimura Y."/>
            <person name="Fujii Y."/>
            <person name="Habara T."/>
            <person name="Sakai H."/>
            <person name="Sato Y."/>
            <person name="Wilson G."/>
            <person name="Kumar K."/>
            <person name="McCouch S."/>
            <person name="Juretic N."/>
            <person name="Hoen D."/>
            <person name="Wright S."/>
            <person name="Bruskiewich R."/>
            <person name="Bureau T."/>
            <person name="Miyao A."/>
            <person name="Hirochika H."/>
            <person name="Nishikawa T."/>
            <person name="Kadowaki K."/>
            <person name="Sugiura M."/>
            <person name="Burr B."/>
            <person name="Sasaki T."/>
        </authorList>
    </citation>
    <scope>NUCLEOTIDE SEQUENCE [LARGE SCALE GENOMIC DNA]</scope>
    <source>
        <strain evidence="3">cv. Nipponbare</strain>
    </source>
</reference>
<organism evidence="2 3">
    <name type="scientific">Oryza sativa subsp. japonica</name>
    <name type="common">Rice</name>
    <dbReference type="NCBI Taxonomy" id="39947"/>
    <lineage>
        <taxon>Eukaryota</taxon>
        <taxon>Viridiplantae</taxon>
        <taxon>Streptophyta</taxon>
        <taxon>Embryophyta</taxon>
        <taxon>Tracheophyta</taxon>
        <taxon>Spermatophyta</taxon>
        <taxon>Magnoliopsida</taxon>
        <taxon>Liliopsida</taxon>
        <taxon>Poales</taxon>
        <taxon>Poaceae</taxon>
        <taxon>BOP clade</taxon>
        <taxon>Oryzoideae</taxon>
        <taxon>Oryzeae</taxon>
        <taxon>Oryzinae</taxon>
        <taxon>Oryza</taxon>
        <taxon>Oryza sativa</taxon>
    </lineage>
</organism>
<evidence type="ECO:0000313" key="2">
    <source>
        <dbReference type="EMBL" id="BAT12924.1"/>
    </source>
</evidence>
<dbReference type="Gramene" id="Os11t0177750-00">
    <property type="protein sequence ID" value="Os11t0177750-00"/>
    <property type="gene ID" value="Os11g0177750"/>
</dbReference>
<reference evidence="2 3" key="2">
    <citation type="journal article" date="2013" name="Plant Cell Physiol.">
        <title>Rice Annotation Project Database (RAP-DB): an integrative and interactive database for rice genomics.</title>
        <authorList>
            <person name="Sakai H."/>
            <person name="Lee S.S."/>
            <person name="Tanaka T."/>
            <person name="Numa H."/>
            <person name="Kim J."/>
            <person name="Kawahara Y."/>
            <person name="Wakimoto H."/>
            <person name="Yang C.C."/>
            <person name="Iwamoto M."/>
            <person name="Abe T."/>
            <person name="Yamada Y."/>
            <person name="Muto A."/>
            <person name="Inokuchi H."/>
            <person name="Ikemura T."/>
            <person name="Matsumoto T."/>
            <person name="Sasaki T."/>
            <person name="Itoh T."/>
        </authorList>
    </citation>
    <scope>NUCLEOTIDE SEQUENCE [LARGE SCALE GENOMIC DNA]</scope>
    <source>
        <strain evidence="3">cv. Nipponbare</strain>
    </source>
</reference>
<dbReference type="eggNOG" id="ENOG502R7U8">
    <property type="taxonomic scope" value="Eukaryota"/>
</dbReference>
<dbReference type="Proteomes" id="UP000059680">
    <property type="component" value="Chromosome 11"/>
</dbReference>
<sequence>MTTVRPLRASDESVATRRAAAVESRPEVGSSRTRRLGFTSSSCPMLTRFRSPPDTPRTNALPTMVSAHGASPSSAITASAAAALAAAGEEAGRRSMAQKRSVSRTVRWGWSTSSCATNPVRRCTARHGARPPASTVPAWRPARRPPRMESSVDLPLPDGPSTASTSPGLASPVIPFSIVLSSCAPPPPPVPPACDILPGGAPFAAAAVVDTLTRYATSMN</sequence>
<keyword evidence="3" id="KW-1185">Reference proteome</keyword>
<dbReference type="OMA" id="TSISCAM"/>
<dbReference type="InParanoid" id="A0A0P0Y0C8"/>
<dbReference type="FunCoup" id="A0A0P0Y0C8">
    <property type="interactions" value="1"/>
</dbReference>
<accession>A0A0P0Y0C8</accession>
<evidence type="ECO:0000256" key="1">
    <source>
        <dbReference type="SAM" id="MobiDB-lite"/>
    </source>
</evidence>
<name>A0A0P0Y0C8_ORYSJ</name>
<proteinExistence type="predicted"/>
<reference evidence="2 3" key="3">
    <citation type="journal article" date="2013" name="Rice">
        <title>Improvement of the Oryza sativa Nipponbare reference genome using next generation sequence and optical map data.</title>
        <authorList>
            <person name="Kawahara Y."/>
            <person name="de la Bastide M."/>
            <person name="Hamilton J.P."/>
            <person name="Kanamori H."/>
            <person name="McCombie W.R."/>
            <person name="Ouyang S."/>
            <person name="Schwartz D.C."/>
            <person name="Tanaka T."/>
            <person name="Wu J."/>
            <person name="Zhou S."/>
            <person name="Childs K.L."/>
            <person name="Davidson R.M."/>
            <person name="Lin H."/>
            <person name="Quesada-Ocampo L."/>
            <person name="Vaillancourt B."/>
            <person name="Sakai H."/>
            <person name="Lee S.S."/>
            <person name="Kim J."/>
            <person name="Numa H."/>
            <person name="Itoh T."/>
            <person name="Buell C.R."/>
            <person name="Matsumoto T."/>
        </authorList>
    </citation>
    <scope>NUCLEOTIDE SEQUENCE [LARGE SCALE GENOMIC DNA]</scope>
    <source>
        <strain evidence="3">cv. Nipponbare</strain>
    </source>
</reference>
<feature type="region of interest" description="Disordered" evidence="1">
    <location>
        <begin position="122"/>
        <end position="168"/>
    </location>
</feature>
<dbReference type="PaxDb" id="39947-A0A0P0Y0C8"/>
<protein>
    <submittedName>
        <fullName evidence="2">Os11g0177750 protein</fullName>
    </submittedName>
</protein>
<evidence type="ECO:0000313" key="3">
    <source>
        <dbReference type="Proteomes" id="UP000059680"/>
    </source>
</evidence>
<gene>
    <name evidence="2" type="ordered locus">Os11g0177750</name>
    <name evidence="2" type="ORF">OSNPB_110177750</name>
</gene>
<dbReference type="AlphaFoldDB" id="A0A0P0Y0C8"/>
<feature type="region of interest" description="Disordered" evidence="1">
    <location>
        <begin position="1"/>
        <end position="59"/>
    </location>
</feature>
<dbReference type="EMBL" id="AP014967">
    <property type="protein sequence ID" value="BAT12924.1"/>
    <property type="molecule type" value="Genomic_DNA"/>
</dbReference>